<reference evidence="1 2" key="1">
    <citation type="submission" date="2023-05" db="EMBL/GenBank/DDBJ databases">
        <title>Draft genome sequence of Streptomyces sp. B-S-A12 isolated from a cave soil in Thailand.</title>
        <authorList>
            <person name="Chamroensaksri N."/>
            <person name="Muangham S."/>
        </authorList>
    </citation>
    <scope>NUCLEOTIDE SEQUENCE [LARGE SCALE GENOMIC DNA]</scope>
    <source>
        <strain evidence="1 2">B-S-A12</strain>
    </source>
</reference>
<dbReference type="Proteomes" id="UP001237105">
    <property type="component" value="Unassembled WGS sequence"/>
</dbReference>
<gene>
    <name evidence="1" type="ORF">QIT00_19295</name>
</gene>
<dbReference type="EMBL" id="JASCIS010000018">
    <property type="protein sequence ID" value="MDI3420673.1"/>
    <property type="molecule type" value="Genomic_DNA"/>
</dbReference>
<accession>A0ABT6SYJ2</accession>
<dbReference type="RefSeq" id="WP_282536545.1">
    <property type="nucleotide sequence ID" value="NZ_JASCIS010000018.1"/>
</dbReference>
<organism evidence="1 2">
    <name type="scientific">Streptomyces luteolus</name>
    <dbReference type="NCBI Taxonomy" id="3043615"/>
    <lineage>
        <taxon>Bacteria</taxon>
        <taxon>Bacillati</taxon>
        <taxon>Actinomycetota</taxon>
        <taxon>Actinomycetes</taxon>
        <taxon>Kitasatosporales</taxon>
        <taxon>Streptomycetaceae</taxon>
        <taxon>Streptomyces</taxon>
    </lineage>
</organism>
<comment type="caution">
    <text evidence="1">The sequence shown here is derived from an EMBL/GenBank/DDBJ whole genome shotgun (WGS) entry which is preliminary data.</text>
</comment>
<dbReference type="Gene3D" id="2.40.128.20">
    <property type="match status" value="1"/>
</dbReference>
<dbReference type="InterPro" id="IPR012674">
    <property type="entry name" value="Calycin"/>
</dbReference>
<evidence type="ECO:0000313" key="2">
    <source>
        <dbReference type="Proteomes" id="UP001237105"/>
    </source>
</evidence>
<proteinExistence type="predicted"/>
<dbReference type="SUPFAM" id="SSF50814">
    <property type="entry name" value="Lipocalins"/>
    <property type="match status" value="1"/>
</dbReference>
<keyword evidence="2" id="KW-1185">Reference proteome</keyword>
<sequence length="60" mass="6763">MTFDGRDARTVITREDSSLVEVLRLKDGLTLKHTWEFTSEGLEMTLEGGGTSAKRTYKRA</sequence>
<name>A0ABT6SYJ2_9ACTN</name>
<protein>
    <submittedName>
        <fullName evidence="1">Uncharacterized protein</fullName>
    </submittedName>
</protein>
<evidence type="ECO:0000313" key="1">
    <source>
        <dbReference type="EMBL" id="MDI3420673.1"/>
    </source>
</evidence>